<organism evidence="1 2">
    <name type="scientific">Parelaphostrongylus tenuis</name>
    <name type="common">Meningeal worm</name>
    <dbReference type="NCBI Taxonomy" id="148309"/>
    <lineage>
        <taxon>Eukaryota</taxon>
        <taxon>Metazoa</taxon>
        <taxon>Ecdysozoa</taxon>
        <taxon>Nematoda</taxon>
        <taxon>Chromadorea</taxon>
        <taxon>Rhabditida</taxon>
        <taxon>Rhabditina</taxon>
        <taxon>Rhabditomorpha</taxon>
        <taxon>Strongyloidea</taxon>
        <taxon>Metastrongylidae</taxon>
        <taxon>Parelaphostrongylus</taxon>
    </lineage>
</organism>
<feature type="non-terminal residue" evidence="1">
    <location>
        <position position="1"/>
    </location>
</feature>
<reference evidence="1" key="1">
    <citation type="submission" date="2021-06" db="EMBL/GenBank/DDBJ databases">
        <title>Parelaphostrongylus tenuis whole genome reference sequence.</title>
        <authorList>
            <person name="Garwood T.J."/>
            <person name="Larsen P.A."/>
            <person name="Fountain-Jones N.M."/>
            <person name="Garbe J.R."/>
            <person name="Macchietto M.G."/>
            <person name="Kania S.A."/>
            <person name="Gerhold R.W."/>
            <person name="Richards J.E."/>
            <person name="Wolf T.M."/>
        </authorList>
    </citation>
    <scope>NUCLEOTIDE SEQUENCE</scope>
    <source>
        <strain evidence="1">MNPRO001-30</strain>
        <tissue evidence="1">Meninges</tissue>
    </source>
</reference>
<sequence>VVANRSDPHGDTRIASTTSATPWRIVKASKLRYGRSPNSAGLPQFMLANDIDIDHLR</sequence>
<dbReference type="EMBL" id="JAHQIW010004451">
    <property type="protein sequence ID" value="KAJ1362460.1"/>
    <property type="molecule type" value="Genomic_DNA"/>
</dbReference>
<dbReference type="AlphaFoldDB" id="A0AAD5MPN1"/>
<accession>A0AAD5MPN1</accession>
<name>A0AAD5MPN1_PARTN</name>
<evidence type="ECO:0000313" key="2">
    <source>
        <dbReference type="Proteomes" id="UP001196413"/>
    </source>
</evidence>
<gene>
    <name evidence="1" type="ORF">KIN20_022005</name>
</gene>
<evidence type="ECO:0000313" key="1">
    <source>
        <dbReference type="EMBL" id="KAJ1362460.1"/>
    </source>
</evidence>
<dbReference type="Proteomes" id="UP001196413">
    <property type="component" value="Unassembled WGS sequence"/>
</dbReference>
<protein>
    <submittedName>
        <fullName evidence="1">Uncharacterized protein</fullName>
    </submittedName>
</protein>
<proteinExistence type="predicted"/>
<keyword evidence="2" id="KW-1185">Reference proteome</keyword>
<comment type="caution">
    <text evidence="1">The sequence shown here is derived from an EMBL/GenBank/DDBJ whole genome shotgun (WGS) entry which is preliminary data.</text>
</comment>